<evidence type="ECO:0000256" key="1">
    <source>
        <dbReference type="SAM" id="SignalP"/>
    </source>
</evidence>
<dbReference type="AlphaFoldDB" id="A0A2H9ZYN4"/>
<dbReference type="Proteomes" id="UP000236161">
    <property type="component" value="Unassembled WGS sequence"/>
</dbReference>
<name>A0A2H9ZYN4_9ASPA</name>
<evidence type="ECO:0008006" key="4">
    <source>
        <dbReference type="Google" id="ProtNLM"/>
    </source>
</evidence>
<keyword evidence="3" id="KW-1185">Reference proteome</keyword>
<keyword evidence="1" id="KW-0732">Signal</keyword>
<organism evidence="2 3">
    <name type="scientific">Apostasia shenzhenica</name>
    <dbReference type="NCBI Taxonomy" id="1088818"/>
    <lineage>
        <taxon>Eukaryota</taxon>
        <taxon>Viridiplantae</taxon>
        <taxon>Streptophyta</taxon>
        <taxon>Embryophyta</taxon>
        <taxon>Tracheophyta</taxon>
        <taxon>Spermatophyta</taxon>
        <taxon>Magnoliopsida</taxon>
        <taxon>Liliopsida</taxon>
        <taxon>Asparagales</taxon>
        <taxon>Orchidaceae</taxon>
        <taxon>Apostasioideae</taxon>
        <taxon>Apostasia</taxon>
    </lineage>
</organism>
<evidence type="ECO:0000313" key="3">
    <source>
        <dbReference type="Proteomes" id="UP000236161"/>
    </source>
</evidence>
<protein>
    <recommendedName>
        <fullName evidence="4">Cysteine proteinase inhibitor</fullName>
    </recommendedName>
</protein>
<feature type="signal peptide" evidence="1">
    <location>
        <begin position="1"/>
        <end position="31"/>
    </location>
</feature>
<proteinExistence type="predicted"/>
<gene>
    <name evidence="2" type="ORF">AXF42_Ash020939</name>
</gene>
<dbReference type="EMBL" id="KZ452395">
    <property type="protein sequence ID" value="PKA48421.1"/>
    <property type="molecule type" value="Genomic_DNA"/>
</dbReference>
<feature type="chain" id="PRO_5014195910" description="Cysteine proteinase inhibitor" evidence="1">
    <location>
        <begin position="32"/>
        <end position="155"/>
    </location>
</feature>
<evidence type="ECO:0000313" key="2">
    <source>
        <dbReference type="EMBL" id="PKA48421.1"/>
    </source>
</evidence>
<sequence length="155" mass="17377">MASNACNLDLLPVVVVVVVLLCASTAAITSAQPAGFGSREVINYNYLFKINAGHGMEQVVAVAMAMYNANVHIMGLSTVHYQWATEASYALSVDRLNGLIMWYRVIVYVTTHDERGQFGWVRALEIYYAVLYSTHLPTPLEVIHRSFYARFVQRN</sequence>
<accession>A0A2H9ZYN4</accession>
<reference evidence="2 3" key="1">
    <citation type="journal article" date="2017" name="Nature">
        <title>The Apostasia genome and the evolution of orchids.</title>
        <authorList>
            <person name="Zhang G.Q."/>
            <person name="Liu K.W."/>
            <person name="Li Z."/>
            <person name="Lohaus R."/>
            <person name="Hsiao Y.Y."/>
            <person name="Niu S.C."/>
            <person name="Wang J.Y."/>
            <person name="Lin Y.C."/>
            <person name="Xu Q."/>
            <person name="Chen L.J."/>
            <person name="Yoshida K."/>
            <person name="Fujiwara S."/>
            <person name="Wang Z.W."/>
            <person name="Zhang Y.Q."/>
            <person name="Mitsuda N."/>
            <person name="Wang M."/>
            <person name="Liu G.H."/>
            <person name="Pecoraro L."/>
            <person name="Huang H.X."/>
            <person name="Xiao X.J."/>
            <person name="Lin M."/>
            <person name="Wu X.Y."/>
            <person name="Wu W.L."/>
            <person name="Chen Y.Y."/>
            <person name="Chang S.B."/>
            <person name="Sakamoto S."/>
            <person name="Ohme-Takagi M."/>
            <person name="Yagi M."/>
            <person name="Zeng S.J."/>
            <person name="Shen C.Y."/>
            <person name="Yeh C.M."/>
            <person name="Luo Y.B."/>
            <person name="Tsai W.C."/>
            <person name="Van de Peer Y."/>
            <person name="Liu Z.J."/>
        </authorList>
    </citation>
    <scope>NUCLEOTIDE SEQUENCE [LARGE SCALE GENOMIC DNA]</scope>
    <source>
        <strain evidence="3">cv. Shenzhen</strain>
        <tissue evidence="2">Stem</tissue>
    </source>
</reference>